<sequence length="164" mass="17370">MFCILIHSCGVANAKSLRKSPSPTDNVNTAKNSELLLKMSERFKRSPQSGNCRMPTMEPVNPDNETATNNTTSTTASTINTTSRTTSASSISASPTTSTTSIPITSTTPIPVTSTTPIPVTSTTPIPTITTTETSNDNRGFLGNLIDGIIGFPFSVADYIFSFL</sequence>
<feature type="compositionally biased region" description="Low complexity" evidence="1">
    <location>
        <begin position="66"/>
        <end position="132"/>
    </location>
</feature>
<name>A0AAV4RIJ7_9ARAC</name>
<reference evidence="2 3" key="1">
    <citation type="submission" date="2021-06" db="EMBL/GenBank/DDBJ databases">
        <title>Caerostris darwini draft genome.</title>
        <authorList>
            <person name="Kono N."/>
            <person name="Arakawa K."/>
        </authorList>
    </citation>
    <scope>NUCLEOTIDE SEQUENCE [LARGE SCALE GENOMIC DNA]</scope>
</reference>
<keyword evidence="3" id="KW-1185">Reference proteome</keyword>
<evidence type="ECO:0000313" key="2">
    <source>
        <dbReference type="EMBL" id="GIY19833.1"/>
    </source>
</evidence>
<organism evidence="2 3">
    <name type="scientific">Caerostris darwini</name>
    <dbReference type="NCBI Taxonomy" id="1538125"/>
    <lineage>
        <taxon>Eukaryota</taxon>
        <taxon>Metazoa</taxon>
        <taxon>Ecdysozoa</taxon>
        <taxon>Arthropoda</taxon>
        <taxon>Chelicerata</taxon>
        <taxon>Arachnida</taxon>
        <taxon>Araneae</taxon>
        <taxon>Araneomorphae</taxon>
        <taxon>Entelegynae</taxon>
        <taxon>Araneoidea</taxon>
        <taxon>Araneidae</taxon>
        <taxon>Caerostris</taxon>
    </lineage>
</organism>
<feature type="region of interest" description="Disordered" evidence="1">
    <location>
        <begin position="44"/>
        <end position="132"/>
    </location>
</feature>
<accession>A0AAV4RIJ7</accession>
<comment type="caution">
    <text evidence="2">The sequence shown here is derived from an EMBL/GenBank/DDBJ whole genome shotgun (WGS) entry which is preliminary data.</text>
</comment>
<gene>
    <name evidence="2" type="ORF">CDAR_244281</name>
</gene>
<dbReference type="EMBL" id="BPLQ01006072">
    <property type="protein sequence ID" value="GIY19833.1"/>
    <property type="molecule type" value="Genomic_DNA"/>
</dbReference>
<dbReference type="AlphaFoldDB" id="A0AAV4RIJ7"/>
<protein>
    <submittedName>
        <fullName evidence="2">Uncharacterized protein</fullName>
    </submittedName>
</protein>
<proteinExistence type="predicted"/>
<evidence type="ECO:0000256" key="1">
    <source>
        <dbReference type="SAM" id="MobiDB-lite"/>
    </source>
</evidence>
<dbReference type="Proteomes" id="UP001054837">
    <property type="component" value="Unassembled WGS sequence"/>
</dbReference>
<evidence type="ECO:0000313" key="3">
    <source>
        <dbReference type="Proteomes" id="UP001054837"/>
    </source>
</evidence>